<dbReference type="EC" id="2.7.1.26" evidence="14"/>
<comment type="catalytic activity">
    <reaction evidence="12 14">
        <text>riboflavin + ATP = FMN + ADP + H(+)</text>
        <dbReference type="Rhea" id="RHEA:14357"/>
        <dbReference type="ChEBI" id="CHEBI:15378"/>
        <dbReference type="ChEBI" id="CHEBI:30616"/>
        <dbReference type="ChEBI" id="CHEBI:57986"/>
        <dbReference type="ChEBI" id="CHEBI:58210"/>
        <dbReference type="ChEBI" id="CHEBI:456216"/>
        <dbReference type="EC" id="2.7.1.26"/>
    </reaction>
</comment>
<dbReference type="GO" id="GO:0008531">
    <property type="term" value="F:riboflavin kinase activity"/>
    <property type="evidence" value="ECO:0007669"/>
    <property type="project" value="UniProtKB-UniRule"/>
</dbReference>
<dbReference type="SUPFAM" id="SSF52374">
    <property type="entry name" value="Nucleotidylyl transferase"/>
    <property type="match status" value="1"/>
</dbReference>
<dbReference type="UniPathway" id="UPA00277">
    <property type="reaction ID" value="UER00407"/>
</dbReference>
<dbReference type="PANTHER" id="PTHR22749">
    <property type="entry name" value="RIBOFLAVIN KINASE/FMN ADENYLYLTRANSFERASE"/>
    <property type="match status" value="1"/>
</dbReference>
<dbReference type="Gene3D" id="3.40.50.620">
    <property type="entry name" value="HUPs"/>
    <property type="match status" value="1"/>
</dbReference>
<keyword evidence="3 14" id="KW-0285">Flavoprotein</keyword>
<dbReference type="GO" id="GO:0006747">
    <property type="term" value="P:FAD biosynthetic process"/>
    <property type="evidence" value="ECO:0007669"/>
    <property type="project" value="UniProtKB-UniRule"/>
</dbReference>
<comment type="similarity">
    <text evidence="14">Belongs to the ribF family.</text>
</comment>
<evidence type="ECO:0000256" key="1">
    <source>
        <dbReference type="ARBA" id="ARBA00004726"/>
    </source>
</evidence>
<dbReference type="Pfam" id="PF06574">
    <property type="entry name" value="FAD_syn"/>
    <property type="match status" value="1"/>
</dbReference>
<keyword evidence="5 14" id="KW-0808">Transferase</keyword>
<evidence type="ECO:0000313" key="17">
    <source>
        <dbReference type="Proteomes" id="UP000215413"/>
    </source>
</evidence>
<name>A0A233V587_FINMA</name>
<evidence type="ECO:0000256" key="10">
    <source>
        <dbReference type="ARBA" id="ARBA00022840"/>
    </source>
</evidence>
<dbReference type="InterPro" id="IPR023468">
    <property type="entry name" value="Riboflavin_kinase"/>
</dbReference>
<evidence type="ECO:0000256" key="5">
    <source>
        <dbReference type="ARBA" id="ARBA00022679"/>
    </source>
</evidence>
<proteinExistence type="inferred from homology"/>
<dbReference type="InterPro" id="IPR015864">
    <property type="entry name" value="FAD_synthase"/>
</dbReference>
<comment type="caution">
    <text evidence="16">The sequence shown here is derived from an EMBL/GenBank/DDBJ whole genome shotgun (WGS) entry which is preliminary data.</text>
</comment>
<dbReference type="AlphaFoldDB" id="A0A233V587"/>
<comment type="pathway">
    <text evidence="2 14">Cofactor biosynthesis; FMN biosynthesis; FMN from riboflavin (ATP route): step 1/1.</text>
</comment>
<keyword evidence="10 14" id="KW-0067">ATP-binding</keyword>
<evidence type="ECO:0000256" key="8">
    <source>
        <dbReference type="ARBA" id="ARBA00022777"/>
    </source>
</evidence>
<dbReference type="EMBL" id="NDYC01000019">
    <property type="protein sequence ID" value="OXZ27559.1"/>
    <property type="molecule type" value="Genomic_DNA"/>
</dbReference>
<keyword evidence="7 14" id="KW-0547">Nucleotide-binding</keyword>
<comment type="catalytic activity">
    <reaction evidence="13 14">
        <text>FMN + ATP + H(+) = FAD + diphosphate</text>
        <dbReference type="Rhea" id="RHEA:17237"/>
        <dbReference type="ChEBI" id="CHEBI:15378"/>
        <dbReference type="ChEBI" id="CHEBI:30616"/>
        <dbReference type="ChEBI" id="CHEBI:33019"/>
        <dbReference type="ChEBI" id="CHEBI:57692"/>
        <dbReference type="ChEBI" id="CHEBI:58210"/>
        <dbReference type="EC" id="2.7.7.2"/>
    </reaction>
</comment>
<evidence type="ECO:0000256" key="13">
    <source>
        <dbReference type="ARBA" id="ARBA00049494"/>
    </source>
</evidence>
<dbReference type="GO" id="GO:0005524">
    <property type="term" value="F:ATP binding"/>
    <property type="evidence" value="ECO:0007669"/>
    <property type="project" value="UniProtKB-UniRule"/>
</dbReference>
<dbReference type="PANTHER" id="PTHR22749:SF6">
    <property type="entry name" value="RIBOFLAVIN KINASE"/>
    <property type="match status" value="1"/>
</dbReference>
<evidence type="ECO:0000256" key="4">
    <source>
        <dbReference type="ARBA" id="ARBA00022643"/>
    </source>
</evidence>
<evidence type="ECO:0000256" key="9">
    <source>
        <dbReference type="ARBA" id="ARBA00022827"/>
    </source>
</evidence>
<dbReference type="NCBIfam" id="NF004162">
    <property type="entry name" value="PRK05627.1-5"/>
    <property type="match status" value="1"/>
</dbReference>
<dbReference type="Gene3D" id="2.40.30.30">
    <property type="entry name" value="Riboflavin kinase-like"/>
    <property type="match status" value="1"/>
</dbReference>
<dbReference type="InterPro" id="IPR014729">
    <property type="entry name" value="Rossmann-like_a/b/a_fold"/>
</dbReference>
<evidence type="ECO:0000313" key="16">
    <source>
        <dbReference type="EMBL" id="OXZ27559.1"/>
    </source>
</evidence>
<keyword evidence="4 14" id="KW-0288">FMN</keyword>
<dbReference type="UniPathway" id="UPA00276">
    <property type="reaction ID" value="UER00406"/>
</dbReference>
<dbReference type="RefSeq" id="WP_094205677.1">
    <property type="nucleotide sequence ID" value="NZ_NDYC01000019.1"/>
</dbReference>
<dbReference type="Pfam" id="PF01687">
    <property type="entry name" value="Flavokinase"/>
    <property type="match status" value="1"/>
</dbReference>
<protein>
    <recommendedName>
        <fullName evidence="14">Riboflavin biosynthesis protein</fullName>
    </recommendedName>
    <domain>
        <recommendedName>
            <fullName evidence="14">Riboflavin kinase</fullName>
            <ecNumber evidence="14">2.7.1.26</ecNumber>
        </recommendedName>
        <alternativeName>
            <fullName evidence="14">Flavokinase</fullName>
        </alternativeName>
    </domain>
    <domain>
        <recommendedName>
            <fullName evidence="14">FMN adenylyltransferase</fullName>
            <ecNumber evidence="14">2.7.7.2</ecNumber>
        </recommendedName>
        <alternativeName>
            <fullName evidence="14">FAD pyrophosphorylase</fullName>
        </alternativeName>
        <alternativeName>
            <fullName evidence="14">FAD synthase</fullName>
        </alternativeName>
    </domain>
</protein>
<dbReference type="GO" id="GO:0003919">
    <property type="term" value="F:FMN adenylyltransferase activity"/>
    <property type="evidence" value="ECO:0007669"/>
    <property type="project" value="UniProtKB-UniRule"/>
</dbReference>
<dbReference type="GO" id="GO:0009231">
    <property type="term" value="P:riboflavin biosynthetic process"/>
    <property type="evidence" value="ECO:0007669"/>
    <property type="project" value="InterPro"/>
</dbReference>
<dbReference type="InterPro" id="IPR002606">
    <property type="entry name" value="Riboflavin_kinase_bac"/>
</dbReference>
<accession>A0A233V587</accession>
<dbReference type="EC" id="2.7.7.2" evidence="14"/>
<feature type="domain" description="Riboflavin kinase" evidence="15">
    <location>
        <begin position="175"/>
        <end position="296"/>
    </location>
</feature>
<evidence type="ECO:0000256" key="6">
    <source>
        <dbReference type="ARBA" id="ARBA00022695"/>
    </source>
</evidence>
<dbReference type="SMART" id="SM00904">
    <property type="entry name" value="Flavokinase"/>
    <property type="match status" value="1"/>
</dbReference>
<comment type="pathway">
    <text evidence="1 14">Cofactor biosynthesis; FAD biosynthesis; FAD from FMN: step 1/1.</text>
</comment>
<dbReference type="NCBIfam" id="TIGR00083">
    <property type="entry name" value="ribF"/>
    <property type="match status" value="1"/>
</dbReference>
<evidence type="ECO:0000256" key="14">
    <source>
        <dbReference type="PIRNR" id="PIRNR004491"/>
    </source>
</evidence>
<evidence type="ECO:0000256" key="11">
    <source>
        <dbReference type="ARBA" id="ARBA00023268"/>
    </source>
</evidence>
<gene>
    <name evidence="16" type="ORF">B9N49_04325</name>
</gene>
<evidence type="ECO:0000256" key="3">
    <source>
        <dbReference type="ARBA" id="ARBA00022630"/>
    </source>
</evidence>
<dbReference type="CDD" id="cd02064">
    <property type="entry name" value="FAD_synthetase_N"/>
    <property type="match status" value="1"/>
</dbReference>
<keyword evidence="6 14" id="KW-0548">Nucleotidyltransferase</keyword>
<keyword evidence="9 14" id="KW-0274">FAD</keyword>
<evidence type="ECO:0000256" key="2">
    <source>
        <dbReference type="ARBA" id="ARBA00005201"/>
    </source>
</evidence>
<dbReference type="InterPro" id="IPR015865">
    <property type="entry name" value="Riboflavin_kinase_bac/euk"/>
</dbReference>
<dbReference type="SUPFAM" id="SSF82114">
    <property type="entry name" value="Riboflavin kinase-like"/>
    <property type="match status" value="1"/>
</dbReference>
<keyword evidence="11" id="KW-0511">Multifunctional enzyme</keyword>
<dbReference type="GO" id="GO:0009398">
    <property type="term" value="P:FMN biosynthetic process"/>
    <property type="evidence" value="ECO:0007669"/>
    <property type="project" value="UniProtKB-UniRule"/>
</dbReference>
<evidence type="ECO:0000256" key="12">
    <source>
        <dbReference type="ARBA" id="ARBA00047880"/>
    </source>
</evidence>
<organism evidence="16 17">
    <name type="scientific">Finegoldia magna</name>
    <name type="common">Peptostreptococcus magnus</name>
    <dbReference type="NCBI Taxonomy" id="1260"/>
    <lineage>
        <taxon>Bacteria</taxon>
        <taxon>Bacillati</taxon>
        <taxon>Bacillota</taxon>
        <taxon>Tissierellia</taxon>
        <taxon>Tissierellales</taxon>
        <taxon>Peptoniphilaceae</taxon>
        <taxon>Finegoldia</taxon>
    </lineage>
</organism>
<evidence type="ECO:0000256" key="7">
    <source>
        <dbReference type="ARBA" id="ARBA00022741"/>
    </source>
</evidence>
<evidence type="ECO:0000259" key="15">
    <source>
        <dbReference type="SMART" id="SM00904"/>
    </source>
</evidence>
<keyword evidence="8 14" id="KW-0418">Kinase</keyword>
<dbReference type="Proteomes" id="UP000215413">
    <property type="component" value="Unassembled WGS sequence"/>
</dbReference>
<dbReference type="PIRSF" id="PIRSF004491">
    <property type="entry name" value="FAD_Synth"/>
    <property type="match status" value="1"/>
</dbReference>
<reference evidence="17" key="1">
    <citation type="submission" date="2017-04" db="EMBL/GenBank/DDBJ databases">
        <title>Finegoldia magna isolated from orthopedic joint implant-associated infections.</title>
        <authorList>
            <person name="Bjorklund S."/>
            <person name="Bruggemann H."/>
            <person name="Jensen A."/>
            <person name="Hellmark B."/>
            <person name="Soderquist B."/>
        </authorList>
    </citation>
    <scope>NUCLEOTIDE SEQUENCE [LARGE SCALE GENOMIC DNA]</scope>
    <source>
        <strain evidence="17">CCUG 54800</strain>
    </source>
</reference>
<sequence length="308" mass="35468">MQIIDLDKDNVKINIDAITLGNFDGLHLAHQKLINKCVSLGKSGVIIFKSHTSEILEDDKFKNILTTDDKINILKRMNVDYCLIKSFDKVFLSLKPEEFLDYVKEHTNFKNLVVGKDFKFGINASGNVSTLENYQKVFNYKLYIIDDQFINGVPIRSTTIRKFLMSGEIENANSMLYRPFSINGVVIDGKHRGRNLGYPTANLECKQYIIPAAGVYYTNVIYDNKLYKGITSVGENLTYDEHDVKIETHILDFKGDLYGKILTLVFINRIRDNVKFNSEIELINKLKSDYNFAKKQDLDLQLQDYMII</sequence>
<dbReference type="InterPro" id="IPR023465">
    <property type="entry name" value="Riboflavin_kinase_dom_sf"/>
</dbReference>